<evidence type="ECO:0000256" key="2">
    <source>
        <dbReference type="SAM" id="MobiDB-lite"/>
    </source>
</evidence>
<dbReference type="Proteomes" id="UP000613743">
    <property type="component" value="Unassembled WGS sequence"/>
</dbReference>
<organism evidence="4 5">
    <name type="scientific">Shewanella gelidii</name>
    <dbReference type="NCBI Taxonomy" id="1642821"/>
    <lineage>
        <taxon>Bacteria</taxon>
        <taxon>Pseudomonadati</taxon>
        <taxon>Pseudomonadota</taxon>
        <taxon>Gammaproteobacteria</taxon>
        <taxon>Alteromonadales</taxon>
        <taxon>Shewanellaceae</taxon>
        <taxon>Shewanella</taxon>
    </lineage>
</organism>
<evidence type="ECO:0000313" key="4">
    <source>
        <dbReference type="EMBL" id="GGI78306.1"/>
    </source>
</evidence>
<dbReference type="EMBL" id="BMPZ01000003">
    <property type="protein sequence ID" value="GGI78306.1"/>
    <property type="molecule type" value="Genomic_DNA"/>
</dbReference>
<feature type="coiled-coil region" evidence="1">
    <location>
        <begin position="483"/>
        <end position="510"/>
    </location>
</feature>
<dbReference type="InterPro" id="IPR046865">
    <property type="entry name" value="FapA_b_solenoid"/>
</dbReference>
<gene>
    <name evidence="4" type="ORF">GCM10009332_14610</name>
</gene>
<name>A0A917JN35_9GAMM</name>
<comment type="caution">
    <text evidence="4">The sequence shown here is derived from an EMBL/GenBank/DDBJ whole genome shotgun (WGS) entry which is preliminary data.</text>
</comment>
<dbReference type="InterPro" id="IPR005646">
    <property type="entry name" value="FapA"/>
</dbReference>
<accession>A0A917JN35</accession>
<dbReference type="Pfam" id="PF03961">
    <property type="entry name" value="FapA"/>
    <property type="match status" value="1"/>
</dbReference>
<dbReference type="SUPFAM" id="SSF63848">
    <property type="entry name" value="Cell-division inhibitor MinC, C-terminal domain"/>
    <property type="match status" value="1"/>
</dbReference>
<proteinExistence type="predicted"/>
<reference evidence="4" key="1">
    <citation type="journal article" date="2014" name="Int. J. Syst. Evol. Microbiol.">
        <title>Complete genome sequence of Corynebacterium casei LMG S-19264T (=DSM 44701T), isolated from a smear-ripened cheese.</title>
        <authorList>
            <consortium name="US DOE Joint Genome Institute (JGI-PGF)"/>
            <person name="Walter F."/>
            <person name="Albersmeier A."/>
            <person name="Kalinowski J."/>
            <person name="Ruckert C."/>
        </authorList>
    </citation>
    <scope>NUCLEOTIDE SEQUENCE</scope>
    <source>
        <strain evidence="4">JCM 30804</strain>
    </source>
</reference>
<protein>
    <recommendedName>
        <fullName evidence="3">Flagellar Assembly Protein A N-terminal region domain-containing protein</fullName>
    </recommendedName>
</protein>
<keyword evidence="5" id="KW-1185">Reference proteome</keyword>
<dbReference type="PANTHER" id="PTHR38032">
    <property type="entry name" value="POLYMERASE-RELATED"/>
    <property type="match status" value="1"/>
</dbReference>
<dbReference type="RefSeq" id="WP_188919401.1">
    <property type="nucleotide sequence ID" value="NZ_BMPZ01000003.1"/>
</dbReference>
<evidence type="ECO:0000259" key="3">
    <source>
        <dbReference type="Pfam" id="PF20250"/>
    </source>
</evidence>
<dbReference type="AlphaFoldDB" id="A0A917JN35"/>
<dbReference type="PANTHER" id="PTHR38032:SF1">
    <property type="entry name" value="RNA-BINDING PROTEIN KHPB N-TERMINAL DOMAIN-CONTAINING PROTEIN"/>
    <property type="match status" value="1"/>
</dbReference>
<feature type="region of interest" description="Disordered" evidence="2">
    <location>
        <begin position="216"/>
        <end position="244"/>
    </location>
</feature>
<feature type="domain" description="Flagellar Assembly Protein A N-terminal region" evidence="3">
    <location>
        <begin position="84"/>
        <end position="261"/>
    </location>
</feature>
<feature type="compositionally biased region" description="Basic and acidic residues" evidence="2">
    <location>
        <begin position="228"/>
        <end position="244"/>
    </location>
</feature>
<evidence type="ECO:0000256" key="1">
    <source>
        <dbReference type="SAM" id="Coils"/>
    </source>
</evidence>
<dbReference type="GO" id="GO:0000902">
    <property type="term" value="P:cell morphogenesis"/>
    <property type="evidence" value="ECO:0007669"/>
    <property type="project" value="InterPro"/>
</dbReference>
<dbReference type="InterPro" id="IPR036145">
    <property type="entry name" value="MinC_C_sf"/>
</dbReference>
<reference evidence="4" key="2">
    <citation type="submission" date="2020-09" db="EMBL/GenBank/DDBJ databases">
        <authorList>
            <person name="Sun Q."/>
            <person name="Ohkuma M."/>
        </authorList>
    </citation>
    <scope>NUCLEOTIDE SEQUENCE</scope>
    <source>
        <strain evidence="4">JCM 30804</strain>
    </source>
</reference>
<dbReference type="InterPro" id="IPR046866">
    <property type="entry name" value="FapA_N"/>
</dbReference>
<keyword evidence="1" id="KW-0175">Coiled coil</keyword>
<evidence type="ECO:0000313" key="5">
    <source>
        <dbReference type="Proteomes" id="UP000613743"/>
    </source>
</evidence>
<dbReference type="Pfam" id="PF20250">
    <property type="entry name" value="FapA_N"/>
    <property type="match status" value="1"/>
</dbReference>
<sequence>MLAPDQVQLSHDGNQAELRITPALHGPISADDILTLLKQSEFRRFCPMLPVHEKAIKEVNSALGSEDEGVELFYPIAERKNGTIDITISKDKMEASALLTAPWGGQALTLNDILQALKNHQIKMGLKKKRITVLIKHYERLKPGQTCETIIAQGKQAVHGVNAVIERKVALARERLLHPQEREDGTVDMRDLGSMVMVKPNDVLMRKKPATEGIPGFNVLGETLPAKPGKDADFTPGEGTERSPRNSLELIATVSGQPVETAKGMQVDDVLQIKDVNVGFGHVNFKGSVLITGDVSEGMQVKSTGDITVMGFVDSATLEADGDIIVSKGIIGRQQPNQDFEVSAHIKAKGQICAQFVQYSELQAEGEVLVTKQLLHSHTKTNASLTVCDPNNRRGDLIGGTVHADNGVKAVVIGATAGTKTEIYCAMNQDEMKHNLKELSESVKSIVVAGLDINARIKKLPPQEEWQDDYVMVEQVNMMLEQKKMIVAEKEREEEEFHALKKEIKEYYQKHKVEAIKHIFPNAEIHIGPAWHKSNREHGPCTLLNVDQEIQFNYASDSKK</sequence>